<name>A0A1G7NUZ4_9BACT</name>
<dbReference type="InterPro" id="IPR004384">
    <property type="entry name" value="RNA_MeTrfase_TrmJ/LasT"/>
</dbReference>
<evidence type="ECO:0000256" key="4">
    <source>
        <dbReference type="ARBA" id="ARBA00022691"/>
    </source>
</evidence>
<dbReference type="AlphaFoldDB" id="A0A1G7NUZ4"/>
<evidence type="ECO:0000259" key="5">
    <source>
        <dbReference type="Pfam" id="PF00588"/>
    </source>
</evidence>
<dbReference type="Proteomes" id="UP000182427">
    <property type="component" value="Chromosome I"/>
</dbReference>
<dbReference type="InterPro" id="IPR029028">
    <property type="entry name" value="Alpha/beta_knot_MTases"/>
</dbReference>
<sequence length="244" mass="26894">MEESLQNRIAVVLVRARNPLNIGAVARAMSNFGFADLRVVNDYDVPFQDARSAIDAAPVLNTARQFGSVAEAVADCTLVYGTTALGERRLLHPVDMLRDAQTHVRDAVTTGGRAAVLFGSEKTGLSADEMSHCHRLLTIPMNTSGVSMNLGQAAAVCLYELIRESATPQRPLPPEAMPANAEEIARMEAVLGEVLEESGYAHRYPANMREVTHRRMVRRMTLDRGDVDAWIGVLRQVLWKLRKE</sequence>
<dbReference type="CDD" id="cd18093">
    <property type="entry name" value="SpoU-like_TrmJ"/>
    <property type="match status" value="1"/>
</dbReference>
<dbReference type="EMBL" id="LT629690">
    <property type="protein sequence ID" value="SDF77844.1"/>
    <property type="molecule type" value="Genomic_DNA"/>
</dbReference>
<keyword evidence="7" id="KW-1185">Reference proteome</keyword>
<keyword evidence="3 6" id="KW-0808">Transferase</keyword>
<dbReference type="Gene3D" id="1.10.8.590">
    <property type="match status" value="1"/>
</dbReference>
<dbReference type="Pfam" id="PF00588">
    <property type="entry name" value="SpoU_methylase"/>
    <property type="match status" value="1"/>
</dbReference>
<dbReference type="PANTHER" id="PTHR42786">
    <property type="entry name" value="TRNA/RRNA METHYLTRANSFERASE"/>
    <property type="match status" value="1"/>
</dbReference>
<reference evidence="7" key="1">
    <citation type="submission" date="2016-10" db="EMBL/GenBank/DDBJ databases">
        <authorList>
            <person name="Varghese N."/>
            <person name="Submissions S."/>
        </authorList>
    </citation>
    <scope>NUCLEOTIDE SEQUENCE [LARGE SCALE GENOMIC DNA]</scope>
    <source>
        <strain evidence="7">GAS232</strain>
    </source>
</reference>
<dbReference type="Gene3D" id="3.40.1280.10">
    <property type="match status" value="1"/>
</dbReference>
<dbReference type="PANTHER" id="PTHR42786:SF2">
    <property type="entry name" value="TRNA (CYTIDINE_URIDINE-2'-O-)-METHYLTRANSFERASE TRMJ"/>
    <property type="match status" value="1"/>
</dbReference>
<keyword evidence="4" id="KW-0949">S-adenosyl-L-methionine</keyword>
<evidence type="ECO:0000256" key="2">
    <source>
        <dbReference type="ARBA" id="ARBA00022603"/>
    </source>
</evidence>
<dbReference type="GO" id="GO:0005829">
    <property type="term" value="C:cytosol"/>
    <property type="evidence" value="ECO:0007669"/>
    <property type="project" value="TreeGrafter"/>
</dbReference>
<dbReference type="PIRSF" id="PIRSF004808">
    <property type="entry name" value="LasT"/>
    <property type="match status" value="1"/>
</dbReference>
<accession>A0A1G7NUZ4</accession>
<organism evidence="6 7">
    <name type="scientific">Terriglobus roseus</name>
    <dbReference type="NCBI Taxonomy" id="392734"/>
    <lineage>
        <taxon>Bacteria</taxon>
        <taxon>Pseudomonadati</taxon>
        <taxon>Acidobacteriota</taxon>
        <taxon>Terriglobia</taxon>
        <taxon>Terriglobales</taxon>
        <taxon>Acidobacteriaceae</taxon>
        <taxon>Terriglobus</taxon>
    </lineage>
</organism>
<dbReference type="GO" id="GO:0008173">
    <property type="term" value="F:RNA methyltransferase activity"/>
    <property type="evidence" value="ECO:0007669"/>
    <property type="project" value="InterPro"/>
</dbReference>
<evidence type="ECO:0000313" key="6">
    <source>
        <dbReference type="EMBL" id="SDF77844.1"/>
    </source>
</evidence>
<dbReference type="GO" id="GO:0002128">
    <property type="term" value="P:tRNA nucleoside ribose methylation"/>
    <property type="evidence" value="ECO:0007669"/>
    <property type="project" value="TreeGrafter"/>
</dbReference>
<evidence type="ECO:0000313" key="7">
    <source>
        <dbReference type="Proteomes" id="UP000182427"/>
    </source>
</evidence>
<dbReference type="SUPFAM" id="SSF75217">
    <property type="entry name" value="alpha/beta knot"/>
    <property type="match status" value="1"/>
</dbReference>
<evidence type="ECO:0000256" key="1">
    <source>
        <dbReference type="ARBA" id="ARBA00007228"/>
    </source>
</evidence>
<gene>
    <name evidence="6" type="ORF">SAMN05444167_3283</name>
</gene>
<proteinExistence type="inferred from homology"/>
<feature type="domain" description="tRNA/rRNA methyltransferase SpoU type" evidence="5">
    <location>
        <begin position="9"/>
        <end position="159"/>
    </location>
</feature>
<evidence type="ECO:0000256" key="3">
    <source>
        <dbReference type="ARBA" id="ARBA00022679"/>
    </source>
</evidence>
<protein>
    <submittedName>
        <fullName evidence="6">tRNA/rRNA methyltransferase</fullName>
    </submittedName>
</protein>
<dbReference type="InterPro" id="IPR029026">
    <property type="entry name" value="tRNA_m1G_MTases_N"/>
</dbReference>
<dbReference type="InterPro" id="IPR001537">
    <property type="entry name" value="SpoU_MeTrfase"/>
</dbReference>
<keyword evidence="2 6" id="KW-0489">Methyltransferase</keyword>
<comment type="similarity">
    <text evidence="1">Belongs to the class IV-like SAM-binding methyltransferase superfamily. RNA methyltransferase TrmH family.</text>
</comment>
<dbReference type="GO" id="GO:0003723">
    <property type="term" value="F:RNA binding"/>
    <property type="evidence" value="ECO:0007669"/>
    <property type="project" value="InterPro"/>
</dbReference>